<dbReference type="SUPFAM" id="SSF54637">
    <property type="entry name" value="Thioesterase/thiol ester dehydrase-isomerase"/>
    <property type="match status" value="2"/>
</dbReference>
<dbReference type="Pfam" id="PF13622">
    <property type="entry name" value="4HBT_3"/>
    <property type="match status" value="1"/>
</dbReference>
<dbReference type="Proteomes" id="UP001185755">
    <property type="component" value="Unassembled WGS sequence"/>
</dbReference>
<accession>A0ABU4BHL8</accession>
<organism evidence="3 4">
    <name type="scientific">Rhodococcoides yunnanense</name>
    <dbReference type="NCBI Taxonomy" id="278209"/>
    <lineage>
        <taxon>Bacteria</taxon>
        <taxon>Bacillati</taxon>
        <taxon>Actinomycetota</taxon>
        <taxon>Actinomycetes</taxon>
        <taxon>Mycobacteriales</taxon>
        <taxon>Nocardiaceae</taxon>
        <taxon>Rhodococcoides</taxon>
    </lineage>
</organism>
<feature type="domain" description="Acyl-CoA thioesterase-like N-terminal HotDog" evidence="1">
    <location>
        <begin position="39"/>
        <end position="117"/>
    </location>
</feature>
<dbReference type="InterPro" id="IPR042171">
    <property type="entry name" value="Acyl-CoA_hotdog"/>
</dbReference>
<feature type="domain" description="Acyl-CoA thioesterase-like C-terminal" evidence="2">
    <location>
        <begin position="134"/>
        <end position="271"/>
    </location>
</feature>
<dbReference type="InterPro" id="IPR049449">
    <property type="entry name" value="TesB_ACOT8-like_N"/>
</dbReference>
<dbReference type="EMBL" id="JAWLJX010000008">
    <property type="protein sequence ID" value="MDV6263706.1"/>
    <property type="molecule type" value="Genomic_DNA"/>
</dbReference>
<dbReference type="Pfam" id="PF20789">
    <property type="entry name" value="4HBT_3C"/>
    <property type="match status" value="1"/>
</dbReference>
<evidence type="ECO:0000313" key="3">
    <source>
        <dbReference type="EMBL" id="MDV6263706.1"/>
    </source>
</evidence>
<dbReference type="Gene3D" id="2.40.160.210">
    <property type="entry name" value="Acyl-CoA thioesterase, double hotdog domain"/>
    <property type="match status" value="1"/>
</dbReference>
<protein>
    <submittedName>
        <fullName evidence="3">Thioesterase family protein</fullName>
    </submittedName>
</protein>
<proteinExistence type="predicted"/>
<evidence type="ECO:0000259" key="2">
    <source>
        <dbReference type="Pfam" id="PF20789"/>
    </source>
</evidence>
<comment type="caution">
    <text evidence="3">The sequence shown here is derived from an EMBL/GenBank/DDBJ whole genome shotgun (WGS) entry which is preliminary data.</text>
</comment>
<evidence type="ECO:0000259" key="1">
    <source>
        <dbReference type="Pfam" id="PF13622"/>
    </source>
</evidence>
<dbReference type="InterPro" id="IPR049450">
    <property type="entry name" value="ACOT8-like_C"/>
</dbReference>
<reference evidence="3 4" key="1">
    <citation type="submission" date="2023-10" db="EMBL/GenBank/DDBJ databases">
        <title>Development of a sustainable strategy for remediation of hydrocarbon-contaminated territories based on the waste exchange concept.</title>
        <authorList>
            <person name="Krivoruchko A."/>
        </authorList>
    </citation>
    <scope>NUCLEOTIDE SEQUENCE [LARGE SCALE GENOMIC DNA]</scope>
    <source>
        <strain evidence="3 4">IEGM 1323</strain>
    </source>
</reference>
<evidence type="ECO:0000313" key="4">
    <source>
        <dbReference type="Proteomes" id="UP001185755"/>
    </source>
</evidence>
<dbReference type="InterPro" id="IPR029069">
    <property type="entry name" value="HotDog_dom_sf"/>
</dbReference>
<name>A0ABU4BHL8_9NOCA</name>
<gene>
    <name evidence="3" type="ORF">R3P96_20410</name>
</gene>
<keyword evidence="4" id="KW-1185">Reference proteome</keyword>
<sequence>MAHTVRGSRRTMHPFDEAVALEVVGDGTYNGKTSAPYNNMVGPFGGVTAATFIRAIELHPERLGTPVSLTVNFAGPVAEGAFEISARPVRTNRSNQHWYLELTQNGAVATTATAVFGARRDTWDNTEATAPAVPSPADTKQGGFPDAIAWAQNYEMRFVAGALSDQESADSTETLWIRDTPPRPLDFAALTSLSDVFYPRIFQRLGKYVPAGTISLTTHYFATPADLEQHADGYILGTARARRFHQGYFDQTAELWTEGGSLLATSHQVVYYKV</sequence>